<feature type="non-terminal residue" evidence="1">
    <location>
        <position position="1"/>
    </location>
</feature>
<protein>
    <submittedName>
        <fullName evidence="1">Uncharacterized protein</fullName>
    </submittedName>
</protein>
<evidence type="ECO:0000313" key="1">
    <source>
        <dbReference type="EMBL" id="CAB0044707.1"/>
    </source>
</evidence>
<name>A0A6H5J7Z4_9HYME</name>
<accession>A0A6H5J7Z4</accession>
<dbReference type="EMBL" id="CADCXV010001483">
    <property type="protein sequence ID" value="CAB0044707.1"/>
    <property type="molecule type" value="Genomic_DNA"/>
</dbReference>
<reference evidence="1 2" key="1">
    <citation type="submission" date="2020-02" db="EMBL/GenBank/DDBJ databases">
        <authorList>
            <person name="Ferguson B K."/>
        </authorList>
    </citation>
    <scope>NUCLEOTIDE SEQUENCE [LARGE SCALE GENOMIC DNA]</scope>
</reference>
<dbReference type="AlphaFoldDB" id="A0A6H5J7Z4"/>
<organism evidence="1 2">
    <name type="scientific">Trichogramma brassicae</name>
    <dbReference type="NCBI Taxonomy" id="86971"/>
    <lineage>
        <taxon>Eukaryota</taxon>
        <taxon>Metazoa</taxon>
        <taxon>Ecdysozoa</taxon>
        <taxon>Arthropoda</taxon>
        <taxon>Hexapoda</taxon>
        <taxon>Insecta</taxon>
        <taxon>Pterygota</taxon>
        <taxon>Neoptera</taxon>
        <taxon>Endopterygota</taxon>
        <taxon>Hymenoptera</taxon>
        <taxon>Apocrita</taxon>
        <taxon>Proctotrupomorpha</taxon>
        <taxon>Chalcidoidea</taxon>
        <taxon>Trichogrammatidae</taxon>
        <taxon>Trichogramma</taxon>
    </lineage>
</organism>
<dbReference type="Proteomes" id="UP000479190">
    <property type="component" value="Unassembled WGS sequence"/>
</dbReference>
<keyword evidence="2" id="KW-1185">Reference proteome</keyword>
<gene>
    <name evidence="1" type="ORF">TBRA_LOCUS16295</name>
</gene>
<sequence>TLFNESTKHTSTRSRYQEFKNSRSTHYSLPNLTKRYFLYIINALQQIINLFSNTPCSYTRKTLSLSLFPLMVEPAP</sequence>
<evidence type="ECO:0000313" key="2">
    <source>
        <dbReference type="Proteomes" id="UP000479190"/>
    </source>
</evidence>
<proteinExistence type="predicted"/>